<feature type="transmembrane region" description="Helical" evidence="7">
    <location>
        <begin position="94"/>
        <end position="114"/>
    </location>
</feature>
<feature type="transmembrane region" description="Helical" evidence="7">
    <location>
        <begin position="414"/>
        <end position="445"/>
    </location>
</feature>
<reference evidence="8 9" key="1">
    <citation type="submission" date="2017-02" db="EMBL/GenBank/DDBJ databases">
        <authorList>
            <person name="Varghese N."/>
            <person name="Submissions S."/>
        </authorList>
    </citation>
    <scope>NUCLEOTIDE SEQUENCE [LARGE SCALE GENOMIC DNA]</scope>
    <source>
        <strain evidence="8 9">VKM Ac-1787</strain>
    </source>
</reference>
<feature type="transmembrane region" description="Helical" evidence="7">
    <location>
        <begin position="216"/>
        <end position="234"/>
    </location>
</feature>
<dbReference type="EMBL" id="FUZO01000003">
    <property type="protein sequence ID" value="SKC72992.1"/>
    <property type="molecule type" value="Genomic_DNA"/>
</dbReference>
<dbReference type="PANTHER" id="PTHR43337">
    <property type="entry name" value="XANTHINE/URACIL PERMEASE C887.17-RELATED"/>
    <property type="match status" value="1"/>
</dbReference>
<evidence type="ECO:0000256" key="2">
    <source>
        <dbReference type="ARBA" id="ARBA00005697"/>
    </source>
</evidence>
<feature type="transmembrane region" description="Helical" evidence="7">
    <location>
        <begin position="120"/>
        <end position="138"/>
    </location>
</feature>
<feature type="transmembrane region" description="Helical" evidence="7">
    <location>
        <begin position="457"/>
        <end position="475"/>
    </location>
</feature>
<feature type="transmembrane region" description="Helical" evidence="7">
    <location>
        <begin position="190"/>
        <end position="209"/>
    </location>
</feature>
<evidence type="ECO:0000313" key="8">
    <source>
        <dbReference type="EMBL" id="SKC72992.1"/>
    </source>
</evidence>
<dbReference type="InterPro" id="IPR045018">
    <property type="entry name" value="Azg-like"/>
</dbReference>
<evidence type="ECO:0000256" key="6">
    <source>
        <dbReference type="ARBA" id="ARBA00023136"/>
    </source>
</evidence>
<comment type="subcellular location">
    <subcellularLocation>
        <location evidence="1">Endomembrane system</location>
        <topology evidence="1">Multi-pass membrane protein</topology>
    </subcellularLocation>
</comment>
<keyword evidence="5 7" id="KW-1133">Transmembrane helix</keyword>
<proteinExistence type="inferred from homology"/>
<sequence>MTTTPTAPRSFRERLDGFFEISKRGSTVGGEVRGGLVTFVAMAYIVILNPIILSGSADVTGGQLGFAQVAAVTALTAGVMTILFGLVARLPFAFAAGLGINSFLAVSVVGQVTWAEAMGLVVINGLIIVLLAATGLRAMIFNAVPIQLKIAITVGIGLFIAFIGFVDAGFVRSTGAGSPPVGLGIEGSVATVPTAVFVISLLLTGVLVARKIKGALLIGIVASTIIAIIAEAVFKVGASNGGENPGGWNLSVPTLPTQVVGVPDLSLLGQVSFGGFERIGVLAALMLVFTLVFTNFFDAMGTMTGLSKEAGVADAKGDFPRLRSALIVEGVGAVAGGATSSSSSTVFIESGAGIGEGARTGLANLVTGALFLLAMFFTPLTQIVPSEVAAAALVIVGTLMMSQIKDIVWTEFSVALPVFLTVVVMPLTYSIANGIGAGFIAWVVLRSLSGKAREISPLLWVVAAGFLVFFARGPIEQLLGVAS</sequence>
<comment type="similarity">
    <text evidence="2">Belongs to the nucleobase:cation symporter-2 (NCS2) (TC 2.A.40) family. Azg-like subfamily.</text>
</comment>
<comment type="caution">
    <text evidence="8">The sequence shown here is derived from an EMBL/GenBank/DDBJ whole genome shotgun (WGS) entry which is preliminary data.</text>
</comment>
<protein>
    <submittedName>
        <fullName evidence="8">MFS transporter, AGZA family, xanthine/uracil permease</fullName>
    </submittedName>
</protein>
<feature type="transmembrane region" description="Helical" evidence="7">
    <location>
        <begin position="361"/>
        <end position="377"/>
    </location>
</feature>
<evidence type="ECO:0000256" key="1">
    <source>
        <dbReference type="ARBA" id="ARBA00004127"/>
    </source>
</evidence>
<dbReference type="PANTHER" id="PTHR43337:SF1">
    <property type="entry name" value="XANTHINE_URACIL PERMEASE C887.17-RELATED"/>
    <property type="match status" value="1"/>
</dbReference>
<keyword evidence="4 7" id="KW-0812">Transmembrane</keyword>
<evidence type="ECO:0000256" key="4">
    <source>
        <dbReference type="ARBA" id="ARBA00022692"/>
    </source>
</evidence>
<accession>A0ABY1LQ86</accession>
<feature type="transmembrane region" description="Helical" evidence="7">
    <location>
        <begin position="150"/>
        <end position="170"/>
    </location>
</feature>
<gene>
    <name evidence="8" type="ORF">SAMN06295973_3434</name>
</gene>
<evidence type="ECO:0000256" key="7">
    <source>
        <dbReference type="SAM" id="Phobius"/>
    </source>
</evidence>
<feature type="transmembrane region" description="Helical" evidence="7">
    <location>
        <begin position="65"/>
        <end position="87"/>
    </location>
</feature>
<organism evidence="8 9">
    <name type="scientific">Plantibacter cousiniae</name>
    <name type="common">nom. nud.</name>
    <dbReference type="NCBI Taxonomy" id="199709"/>
    <lineage>
        <taxon>Bacteria</taxon>
        <taxon>Bacillati</taxon>
        <taxon>Actinomycetota</taxon>
        <taxon>Actinomycetes</taxon>
        <taxon>Micrococcales</taxon>
        <taxon>Microbacteriaceae</taxon>
        <taxon>Plantibacter</taxon>
    </lineage>
</organism>
<dbReference type="InterPro" id="IPR006043">
    <property type="entry name" value="NCS2"/>
</dbReference>
<evidence type="ECO:0000256" key="5">
    <source>
        <dbReference type="ARBA" id="ARBA00022989"/>
    </source>
</evidence>
<keyword evidence="3" id="KW-0813">Transport</keyword>
<keyword evidence="9" id="KW-1185">Reference proteome</keyword>
<feature type="transmembrane region" description="Helical" evidence="7">
    <location>
        <begin position="32"/>
        <end position="53"/>
    </location>
</feature>
<feature type="transmembrane region" description="Helical" evidence="7">
    <location>
        <begin position="279"/>
        <end position="297"/>
    </location>
</feature>
<evidence type="ECO:0000313" key="9">
    <source>
        <dbReference type="Proteomes" id="UP000190827"/>
    </source>
</evidence>
<dbReference type="Proteomes" id="UP000190827">
    <property type="component" value="Unassembled WGS sequence"/>
</dbReference>
<dbReference type="Pfam" id="PF00860">
    <property type="entry name" value="Xan_ur_permease"/>
    <property type="match status" value="1"/>
</dbReference>
<dbReference type="RefSeq" id="WP_079707127.1">
    <property type="nucleotide sequence ID" value="NZ_FUZO01000003.1"/>
</dbReference>
<evidence type="ECO:0000256" key="3">
    <source>
        <dbReference type="ARBA" id="ARBA00022448"/>
    </source>
</evidence>
<keyword evidence="6 7" id="KW-0472">Membrane</keyword>
<name>A0ABY1LQ86_9MICO</name>